<dbReference type="InterPro" id="IPR020939">
    <property type="entry name" value="Ribosomal_bL34_CS"/>
</dbReference>
<dbReference type="PROSITE" id="PS00784">
    <property type="entry name" value="RIBOSOMAL_L34"/>
    <property type="match status" value="1"/>
</dbReference>
<evidence type="ECO:0008006" key="6">
    <source>
        <dbReference type="Google" id="ProtNLM"/>
    </source>
</evidence>
<evidence type="ECO:0000256" key="1">
    <source>
        <dbReference type="ARBA" id="ARBA00010111"/>
    </source>
</evidence>
<dbReference type="InterPro" id="IPR000271">
    <property type="entry name" value="Ribosomal_bL34"/>
</dbReference>
<evidence type="ECO:0000313" key="4">
    <source>
        <dbReference type="EMBL" id="KAK9099368.1"/>
    </source>
</evidence>
<proteinExistence type="inferred from homology"/>
<keyword evidence="2" id="KW-0689">Ribosomal protein</keyword>
<evidence type="ECO:0000256" key="3">
    <source>
        <dbReference type="ARBA" id="ARBA00023274"/>
    </source>
</evidence>
<sequence>MASKTLARTGLSLVNRLFNPSDLKISPNLLPTCSRFAISLHLQQQTNDAAEIIRRVASQQFLNPCGLPSLQFFLPDGDGDAASSSEPLLLLPKRTYQPSTIKRKRTHGFFARIMVVFDMCNSKATKGGRRVIARRVAKGRARITV</sequence>
<dbReference type="GO" id="GO:0006412">
    <property type="term" value="P:translation"/>
    <property type="evidence" value="ECO:0007669"/>
    <property type="project" value="InterPro"/>
</dbReference>
<accession>A0AAP0F0K2</accession>
<comment type="similarity">
    <text evidence="1">Belongs to the bacterial ribosomal protein bL34 family.</text>
</comment>
<dbReference type="EMBL" id="JBBNAF010000011">
    <property type="protein sequence ID" value="KAK9099368.1"/>
    <property type="molecule type" value="Genomic_DNA"/>
</dbReference>
<evidence type="ECO:0000256" key="2">
    <source>
        <dbReference type="ARBA" id="ARBA00022980"/>
    </source>
</evidence>
<keyword evidence="3" id="KW-0687">Ribonucleoprotein</keyword>
<dbReference type="Proteomes" id="UP001420932">
    <property type="component" value="Unassembled WGS sequence"/>
</dbReference>
<keyword evidence="5" id="KW-1185">Reference proteome</keyword>
<reference evidence="4 5" key="1">
    <citation type="submission" date="2024-01" db="EMBL/GenBank/DDBJ databases">
        <title>Genome assemblies of Stephania.</title>
        <authorList>
            <person name="Yang L."/>
        </authorList>
    </citation>
    <scope>NUCLEOTIDE SEQUENCE [LARGE SCALE GENOMIC DNA]</scope>
    <source>
        <strain evidence="4">YNDBR</strain>
        <tissue evidence="4">Leaf</tissue>
    </source>
</reference>
<comment type="caution">
    <text evidence="4">The sequence shown here is derived from an EMBL/GenBank/DDBJ whole genome shotgun (WGS) entry which is preliminary data.</text>
</comment>
<protein>
    <recommendedName>
        <fullName evidence="6">Ribosomal protein L34</fullName>
    </recommendedName>
</protein>
<dbReference type="Gene3D" id="1.10.287.3980">
    <property type="match status" value="2"/>
</dbReference>
<dbReference type="AlphaFoldDB" id="A0AAP0F0K2"/>
<organism evidence="4 5">
    <name type="scientific">Stephania yunnanensis</name>
    <dbReference type="NCBI Taxonomy" id="152371"/>
    <lineage>
        <taxon>Eukaryota</taxon>
        <taxon>Viridiplantae</taxon>
        <taxon>Streptophyta</taxon>
        <taxon>Embryophyta</taxon>
        <taxon>Tracheophyta</taxon>
        <taxon>Spermatophyta</taxon>
        <taxon>Magnoliopsida</taxon>
        <taxon>Ranunculales</taxon>
        <taxon>Menispermaceae</taxon>
        <taxon>Menispermoideae</taxon>
        <taxon>Cissampelideae</taxon>
        <taxon>Stephania</taxon>
    </lineage>
</organism>
<name>A0AAP0F0K2_9MAGN</name>
<dbReference type="PANTHER" id="PTHR14503">
    <property type="entry name" value="MITOCHONDRIAL RIBOSOMAL PROTEIN 34 FAMILY MEMBER"/>
    <property type="match status" value="1"/>
</dbReference>
<dbReference type="GO" id="GO:0003735">
    <property type="term" value="F:structural constituent of ribosome"/>
    <property type="evidence" value="ECO:0007669"/>
    <property type="project" value="InterPro"/>
</dbReference>
<dbReference type="NCBIfam" id="TIGR01030">
    <property type="entry name" value="rpmH_bact"/>
    <property type="match status" value="1"/>
</dbReference>
<gene>
    <name evidence="4" type="ORF">Syun_026413</name>
</gene>
<evidence type="ECO:0000313" key="5">
    <source>
        <dbReference type="Proteomes" id="UP001420932"/>
    </source>
</evidence>
<dbReference type="PANTHER" id="PTHR14503:SF12">
    <property type="entry name" value="RIBOSOMAL PROTEIN L34"/>
    <property type="match status" value="1"/>
</dbReference>
<dbReference type="Pfam" id="PF00468">
    <property type="entry name" value="Ribosomal_L34"/>
    <property type="match status" value="2"/>
</dbReference>
<dbReference type="GO" id="GO:0005762">
    <property type="term" value="C:mitochondrial large ribosomal subunit"/>
    <property type="evidence" value="ECO:0007669"/>
    <property type="project" value="TreeGrafter"/>
</dbReference>